<comment type="caution">
    <text evidence="2">The sequence shown here is derived from an EMBL/GenBank/DDBJ whole genome shotgun (WGS) entry which is preliminary data.</text>
</comment>
<dbReference type="NCBIfam" id="TIGR03436">
    <property type="entry name" value="acidobact_VWFA"/>
    <property type="match status" value="1"/>
</dbReference>
<evidence type="ECO:0000313" key="3">
    <source>
        <dbReference type="Proteomes" id="UP000569092"/>
    </source>
</evidence>
<dbReference type="InterPro" id="IPR017802">
    <property type="entry name" value="VWFA-rel_acidobac-type"/>
</dbReference>
<dbReference type="AlphaFoldDB" id="A0A7W8J6V7"/>
<reference evidence="2 3" key="1">
    <citation type="submission" date="2020-08" db="EMBL/GenBank/DDBJ databases">
        <title>Genomic Encyclopedia of Type Strains, Phase IV (KMG-V): Genome sequencing to study the core and pangenomes of soil and plant-associated prokaryotes.</title>
        <authorList>
            <person name="Whitman W."/>
        </authorList>
    </citation>
    <scope>NUCLEOTIDE SEQUENCE [LARGE SCALE GENOMIC DNA]</scope>
    <source>
        <strain evidence="2 3">M8US30</strain>
    </source>
</reference>
<dbReference type="SUPFAM" id="SSF53300">
    <property type="entry name" value="vWA-like"/>
    <property type="match status" value="1"/>
</dbReference>
<dbReference type="Proteomes" id="UP000569092">
    <property type="component" value="Unassembled WGS sequence"/>
</dbReference>
<dbReference type="InterPro" id="IPR036465">
    <property type="entry name" value="vWFA_dom_sf"/>
</dbReference>
<evidence type="ECO:0000313" key="2">
    <source>
        <dbReference type="EMBL" id="MBB5343616.1"/>
    </source>
</evidence>
<dbReference type="EMBL" id="JACHDZ010000002">
    <property type="protein sequence ID" value="MBB5343616.1"/>
    <property type="molecule type" value="Genomic_DNA"/>
</dbReference>
<evidence type="ECO:0000256" key="1">
    <source>
        <dbReference type="SAM" id="MobiDB-lite"/>
    </source>
</evidence>
<protein>
    <submittedName>
        <fullName evidence="2">VWFA-related protein</fullName>
    </submittedName>
</protein>
<proteinExistence type="predicted"/>
<sequence>MKLWAVKAWLEGMGDFRVVVVRNSVLAGALACMMAGQPALTQAQQEVPQQQTIPQSIPDGPKPQTIPDAPNPQGLPVGPVTPGAGTTPESAGDKSTPTEDGGVPSRLPESAAQKQDDGPPPEIPTGGQGPEAFTLRVQTNFVEVPFTVKDNKQRLVPGLTWRDVRVYENNLRQKLDLFTVDPFPLSVALVIDQSLTYDNMAKVNNSLSALQGAFTPYDEVSVFTYNNGPKMQTDFTGAQSARLEAVLERSKVTGREPIYYDTTGPLGQNININGGQDSHTDPNTNATHGTSILGIQNVPRDVHTLNDAILAAGTALAKTKTGRRRIIYVISDGREYGSTAKFSQVVKYLNTNKIAVYGTLVGDSSLPVIGFLDRIHLPLQMRDNILPAYANATGGNFDGEFRQKGIETSFAKIAEEVRTQYTVGYYTHEPFIDGKYRTLEVKVMRPNLTVIAKKGYYPTAGDSRPAGIVTVK</sequence>
<feature type="compositionally biased region" description="Low complexity" evidence="1">
    <location>
        <begin position="43"/>
        <end position="55"/>
    </location>
</feature>
<organism evidence="2 3">
    <name type="scientific">Tunturiibacter lichenicola</name>
    <dbReference type="NCBI Taxonomy" id="2051959"/>
    <lineage>
        <taxon>Bacteria</taxon>
        <taxon>Pseudomonadati</taxon>
        <taxon>Acidobacteriota</taxon>
        <taxon>Terriglobia</taxon>
        <taxon>Terriglobales</taxon>
        <taxon>Acidobacteriaceae</taxon>
        <taxon>Tunturiibacter</taxon>
    </lineage>
</organism>
<gene>
    <name evidence="2" type="ORF">HDF10_001591</name>
</gene>
<dbReference type="Gene3D" id="3.40.50.410">
    <property type="entry name" value="von Willebrand factor, type A domain"/>
    <property type="match status" value="1"/>
</dbReference>
<accession>A0A7W8J6V7</accession>
<name>A0A7W8J6V7_9BACT</name>
<feature type="region of interest" description="Disordered" evidence="1">
    <location>
        <begin position="43"/>
        <end position="131"/>
    </location>
</feature>